<feature type="coiled-coil region" evidence="1">
    <location>
        <begin position="26"/>
        <end position="81"/>
    </location>
</feature>
<dbReference type="Proteomes" id="UP000030747">
    <property type="component" value="Unassembled WGS sequence"/>
</dbReference>
<reference evidence="2" key="2">
    <citation type="submission" date="2013-10" db="EMBL/GenBank/DDBJ databases">
        <authorList>
            <person name="Aslett M."/>
        </authorList>
    </citation>
    <scope>NUCLEOTIDE SEQUENCE [LARGE SCALE GENOMIC DNA]</scope>
    <source>
        <strain evidence="2">Houghton</strain>
    </source>
</reference>
<dbReference type="AlphaFoldDB" id="U6L2K8"/>
<reference evidence="2" key="1">
    <citation type="submission" date="2013-10" db="EMBL/GenBank/DDBJ databases">
        <title>Genomic analysis of the causative agents of coccidiosis in chickens.</title>
        <authorList>
            <person name="Reid A.J."/>
            <person name="Blake D."/>
            <person name="Billington K."/>
            <person name="Browne H."/>
            <person name="Dunn M."/>
            <person name="Hung S."/>
            <person name="Kawahara F."/>
            <person name="Miranda-Saavedra D."/>
            <person name="Mourier T."/>
            <person name="Nagra H."/>
            <person name="Otto T.D."/>
            <person name="Rawlings N."/>
            <person name="Sanchez A."/>
            <person name="Sanders M."/>
            <person name="Subramaniam C."/>
            <person name="Tay Y."/>
            <person name="Dear P."/>
            <person name="Doerig C."/>
            <person name="Gruber A."/>
            <person name="Parkinson J."/>
            <person name="Shirley M."/>
            <person name="Wan K.L."/>
            <person name="Berriman M."/>
            <person name="Tomley F."/>
            <person name="Pain A."/>
        </authorList>
    </citation>
    <scope>NUCLEOTIDE SEQUENCE [LARGE SCALE GENOMIC DNA]</scope>
    <source>
        <strain evidence="2">Houghton</strain>
    </source>
</reference>
<dbReference type="RefSeq" id="XP_013233604.1">
    <property type="nucleotide sequence ID" value="XM_013378150.1"/>
</dbReference>
<proteinExistence type="predicted"/>
<dbReference type="VEuPathDB" id="ToxoDB:ETH_00031775"/>
<evidence type="ECO:0000256" key="1">
    <source>
        <dbReference type="SAM" id="Coils"/>
    </source>
</evidence>
<gene>
    <name evidence="2" type="ORF">ETH_00031775</name>
</gene>
<accession>U6L2K8</accession>
<keyword evidence="1" id="KW-0175">Coiled coil</keyword>
<protein>
    <submittedName>
        <fullName evidence="2">Uncharacterized protein</fullName>
    </submittedName>
</protein>
<dbReference type="GeneID" id="25255424"/>
<dbReference type="EMBL" id="HG675741">
    <property type="protein sequence ID" value="CDJ42854.1"/>
    <property type="molecule type" value="Genomic_DNA"/>
</dbReference>
<evidence type="ECO:0000313" key="3">
    <source>
        <dbReference type="Proteomes" id="UP000030747"/>
    </source>
</evidence>
<name>U6L2K8_EIMTE</name>
<keyword evidence="3" id="KW-1185">Reference proteome</keyword>
<evidence type="ECO:0000313" key="2">
    <source>
        <dbReference type="EMBL" id="CDJ42854.1"/>
    </source>
</evidence>
<dbReference type="OrthoDB" id="347090at2759"/>
<sequence>MEAKMKDVQRHYEVEVAKRQRDTLELSGQQQELANCKKLLQSLQLTQRQLEDSCRKKDAEIAACKAEAQRESAERAEAEAAWARTVEEEVQQRVSILEKDFALRIAK</sequence>
<dbReference type="VEuPathDB" id="ToxoDB:ETH2_1108200"/>
<organism evidence="2 3">
    <name type="scientific">Eimeria tenella</name>
    <name type="common">Coccidian parasite</name>
    <dbReference type="NCBI Taxonomy" id="5802"/>
    <lineage>
        <taxon>Eukaryota</taxon>
        <taxon>Sar</taxon>
        <taxon>Alveolata</taxon>
        <taxon>Apicomplexa</taxon>
        <taxon>Conoidasida</taxon>
        <taxon>Coccidia</taxon>
        <taxon>Eucoccidiorida</taxon>
        <taxon>Eimeriorina</taxon>
        <taxon>Eimeriidae</taxon>
        <taxon>Eimeria</taxon>
    </lineage>
</organism>